<sequence length="284" mass="30892">MTETLTTANGRRGVALAVAPNGGRHMKVDHAALPITPMELADCAQACLLAGASMIHLHVRNEAGRHCLDVQRYRAALDAVRTRVGDRLITQITTESLGLYQPVDQIDLIRTLRPEACSIALREIAPDAAHEIGFASLLEWMRRERVFPQIILYDATDVVRLQGMRQRGLIPASDIPVLFVLGRYTAGQQSAPGDLRQFMAVARQSPFAHWTVCAFGRDEAACAVAAALLGGHVRVGFENNFHLPDGTVAAENADLLRPVAGALQHLGRTLETAESQRAALEAIW</sequence>
<dbReference type="GO" id="GO:0043720">
    <property type="term" value="F:3-keto-5-aminohexanoate cleavage activity"/>
    <property type="evidence" value="ECO:0007669"/>
    <property type="project" value="InterPro"/>
</dbReference>
<keyword evidence="3" id="KW-0479">Metal-binding</keyword>
<dbReference type="Proteomes" id="UP000519897">
    <property type="component" value="Unassembled WGS sequence"/>
</dbReference>
<dbReference type="PANTHER" id="PTHR37418">
    <property type="entry name" value="3-KETO-5-AMINOHEXANOATE CLEAVAGE ENZYME-RELATED"/>
    <property type="match status" value="1"/>
</dbReference>
<dbReference type="Pfam" id="PF05853">
    <property type="entry name" value="BKACE"/>
    <property type="match status" value="1"/>
</dbReference>
<dbReference type="GO" id="GO:0046872">
    <property type="term" value="F:metal ion binding"/>
    <property type="evidence" value="ECO:0007669"/>
    <property type="project" value="UniProtKB-KW"/>
</dbReference>
<dbReference type="AlphaFoldDB" id="A0A7W6LIE2"/>
<name>A0A7W6LIE2_9HYPH</name>
<protein>
    <submittedName>
        <fullName evidence="5">Uncharacterized protein (DUF849 family)</fullName>
    </submittedName>
</protein>
<reference evidence="5 6" key="1">
    <citation type="submission" date="2020-08" db="EMBL/GenBank/DDBJ databases">
        <title>Genomic Encyclopedia of Type Strains, Phase IV (KMG-IV): sequencing the most valuable type-strain genomes for metagenomic binning, comparative biology and taxonomic classification.</title>
        <authorList>
            <person name="Goeker M."/>
        </authorList>
    </citation>
    <scope>NUCLEOTIDE SEQUENCE [LARGE SCALE GENOMIC DNA]</scope>
    <source>
        <strain evidence="5 6">DSM 29514</strain>
    </source>
</reference>
<keyword evidence="6" id="KW-1185">Reference proteome</keyword>
<organism evidence="5 6">
    <name type="scientific">Rhizobium rhizoryzae</name>
    <dbReference type="NCBI Taxonomy" id="451876"/>
    <lineage>
        <taxon>Bacteria</taxon>
        <taxon>Pseudomonadati</taxon>
        <taxon>Pseudomonadota</taxon>
        <taxon>Alphaproteobacteria</taxon>
        <taxon>Hyphomicrobiales</taxon>
        <taxon>Rhizobiaceae</taxon>
        <taxon>Rhizobium/Agrobacterium group</taxon>
        <taxon>Rhizobium</taxon>
    </lineage>
</organism>
<dbReference type="InterPro" id="IPR008567">
    <property type="entry name" value="BKACE"/>
</dbReference>
<dbReference type="Gene3D" id="3.20.20.70">
    <property type="entry name" value="Aldolase class I"/>
    <property type="match status" value="1"/>
</dbReference>
<dbReference type="RefSeq" id="WP_165130810.1">
    <property type="nucleotide sequence ID" value="NZ_CP049249.1"/>
</dbReference>
<evidence type="ECO:0000256" key="2">
    <source>
        <dbReference type="ARBA" id="ARBA00022679"/>
    </source>
</evidence>
<proteinExistence type="predicted"/>
<accession>A0A7W6LIE2</accession>
<comment type="cofactor">
    <cofactor evidence="1">
        <name>Zn(2+)</name>
        <dbReference type="ChEBI" id="CHEBI:29105"/>
    </cofactor>
</comment>
<gene>
    <name evidence="5" type="ORF">GGQ72_003495</name>
</gene>
<dbReference type="EMBL" id="JACIEC010000005">
    <property type="protein sequence ID" value="MBB4144933.1"/>
    <property type="molecule type" value="Genomic_DNA"/>
</dbReference>
<evidence type="ECO:0000313" key="5">
    <source>
        <dbReference type="EMBL" id="MBB4144933.1"/>
    </source>
</evidence>
<evidence type="ECO:0000313" key="6">
    <source>
        <dbReference type="Proteomes" id="UP000519897"/>
    </source>
</evidence>
<dbReference type="InterPro" id="IPR013785">
    <property type="entry name" value="Aldolase_TIM"/>
</dbReference>
<evidence type="ECO:0000256" key="4">
    <source>
        <dbReference type="ARBA" id="ARBA00022833"/>
    </source>
</evidence>
<comment type="caution">
    <text evidence="5">The sequence shown here is derived from an EMBL/GenBank/DDBJ whole genome shotgun (WGS) entry which is preliminary data.</text>
</comment>
<keyword evidence="4" id="KW-0862">Zinc</keyword>
<evidence type="ECO:0000256" key="3">
    <source>
        <dbReference type="ARBA" id="ARBA00022723"/>
    </source>
</evidence>
<keyword evidence="2" id="KW-0808">Transferase</keyword>
<dbReference type="PANTHER" id="PTHR37418:SF2">
    <property type="entry name" value="3-KETO-5-AMINOHEXANOATE CLEAVAGE ENZYME"/>
    <property type="match status" value="1"/>
</dbReference>
<evidence type="ECO:0000256" key="1">
    <source>
        <dbReference type="ARBA" id="ARBA00001947"/>
    </source>
</evidence>